<dbReference type="Gene3D" id="3.40.50.12500">
    <property type="match status" value="1"/>
</dbReference>
<evidence type="ECO:0000256" key="2">
    <source>
        <dbReference type="ARBA" id="ARBA00051635"/>
    </source>
</evidence>
<comment type="catalytic activity">
    <reaction evidence="2">
        <text>a D-5-monosubstituted hydantoin = a L-5-monosubstituted hydantoin</text>
        <dbReference type="Rhea" id="RHEA:46624"/>
        <dbReference type="ChEBI" id="CHEBI:86339"/>
        <dbReference type="ChEBI" id="CHEBI:86340"/>
        <dbReference type="EC" id="5.1.99.5"/>
    </reaction>
</comment>
<dbReference type="InterPro" id="IPR053714">
    <property type="entry name" value="Iso_Racemase_Enz_sf"/>
</dbReference>
<keyword evidence="7" id="KW-1185">Reference proteome</keyword>
<protein>
    <recommendedName>
        <fullName evidence="4">Hydantoin racemase</fullName>
        <ecNumber evidence="3">5.1.99.5</ecNumber>
    </recommendedName>
</protein>
<dbReference type="EC" id="5.1.99.5" evidence="3"/>
<sequence>MRILVVNPNTTESMTTAIGEACRAVAAPGTEITAINPAWGPPSIETYVEDYVAAAAMLQTIAGHRDSYDAFVVACAGDPGLYAARQLTDAPVIGIAEAAMHMACLVAHRFSIVTVIDSVRPMLEDMVSVAGMSPRCASIRATSLSVLEIEQDYDHAERVLIEESRRAVEQDGAEAIVLGCAGMGPLDKRLQKELGVPVLDGCGCAVTLAESLHRYGITTSKAGAFAMDAARLPRLGFPVSQQ</sequence>
<dbReference type="EMBL" id="VJZA01000007">
    <property type="protein sequence ID" value="TVT24243.1"/>
    <property type="molecule type" value="Genomic_DNA"/>
</dbReference>
<dbReference type="AlphaFoldDB" id="A0A558AIZ9"/>
<proteinExistence type="inferred from homology"/>
<comment type="similarity">
    <text evidence="1">Belongs to the HyuE racemase family.</text>
</comment>
<dbReference type="GO" id="GO:0047661">
    <property type="term" value="F:amino-acid racemase activity"/>
    <property type="evidence" value="ECO:0007669"/>
    <property type="project" value="InterPro"/>
</dbReference>
<reference evidence="6 7" key="1">
    <citation type="submission" date="2019-07" db="EMBL/GenBank/DDBJ databases">
        <title>New species of Amycolatopsis and Streptomyces.</title>
        <authorList>
            <person name="Duangmal K."/>
            <person name="Teo W.F.A."/>
            <person name="Lipun K."/>
        </authorList>
    </citation>
    <scope>NUCLEOTIDE SEQUENCE [LARGE SCALE GENOMIC DNA]</scope>
    <source>
        <strain evidence="6 7">JCM 30562</strain>
    </source>
</reference>
<evidence type="ECO:0000313" key="7">
    <source>
        <dbReference type="Proteomes" id="UP000318578"/>
    </source>
</evidence>
<evidence type="ECO:0000313" key="6">
    <source>
        <dbReference type="EMBL" id="TVT24243.1"/>
    </source>
</evidence>
<dbReference type="InterPro" id="IPR052186">
    <property type="entry name" value="Hydantoin_racemase-like"/>
</dbReference>
<organism evidence="6 7">
    <name type="scientific">Amycolatopsis acidiphila</name>
    <dbReference type="NCBI Taxonomy" id="715473"/>
    <lineage>
        <taxon>Bacteria</taxon>
        <taxon>Bacillati</taxon>
        <taxon>Actinomycetota</taxon>
        <taxon>Actinomycetes</taxon>
        <taxon>Pseudonocardiales</taxon>
        <taxon>Pseudonocardiaceae</taxon>
        <taxon>Amycolatopsis</taxon>
    </lineage>
</organism>
<dbReference type="GO" id="GO:0036348">
    <property type="term" value="F:hydantoin racemase activity"/>
    <property type="evidence" value="ECO:0007669"/>
    <property type="project" value="UniProtKB-EC"/>
</dbReference>
<comment type="caution">
    <text evidence="6">The sequence shown here is derived from an EMBL/GenBank/DDBJ whole genome shotgun (WGS) entry which is preliminary data.</text>
</comment>
<dbReference type="PANTHER" id="PTHR28047:SF5">
    <property type="entry name" value="PROTEIN DCG1"/>
    <property type="match status" value="1"/>
</dbReference>
<evidence type="ECO:0000256" key="5">
    <source>
        <dbReference type="ARBA" id="ARBA00093199"/>
    </source>
</evidence>
<evidence type="ECO:0000256" key="4">
    <source>
        <dbReference type="ARBA" id="ARBA00067972"/>
    </source>
</evidence>
<evidence type="ECO:0000256" key="3">
    <source>
        <dbReference type="ARBA" id="ARBA00066406"/>
    </source>
</evidence>
<gene>
    <name evidence="6" type="ORF">FNH06_06645</name>
</gene>
<name>A0A558AIZ9_9PSEU</name>
<dbReference type="InterPro" id="IPR015942">
    <property type="entry name" value="Asp/Glu/hydantoin_racemase"/>
</dbReference>
<dbReference type="Pfam" id="PF01177">
    <property type="entry name" value="Asp_Glu_race"/>
    <property type="match status" value="1"/>
</dbReference>
<dbReference type="FunFam" id="3.40.50.12500:FF:000001">
    <property type="entry name" value="Putative hydantoin racemase"/>
    <property type="match status" value="1"/>
</dbReference>
<evidence type="ECO:0000256" key="1">
    <source>
        <dbReference type="ARBA" id="ARBA00038414"/>
    </source>
</evidence>
<dbReference type="PANTHER" id="PTHR28047">
    <property type="entry name" value="PROTEIN DCG1"/>
    <property type="match status" value="1"/>
</dbReference>
<comment type="catalytic activity">
    <reaction evidence="5">
        <text>D-5-benzylhydantoin = L-5-benzylhydantoin</text>
        <dbReference type="Rhea" id="RHEA:83991"/>
        <dbReference type="ChEBI" id="CHEBI:176864"/>
        <dbReference type="ChEBI" id="CHEBI:233540"/>
    </reaction>
</comment>
<dbReference type="RefSeq" id="WP_144635239.1">
    <property type="nucleotide sequence ID" value="NZ_BNAX01000016.1"/>
</dbReference>
<dbReference type="Proteomes" id="UP000318578">
    <property type="component" value="Unassembled WGS sequence"/>
</dbReference>
<dbReference type="OrthoDB" id="9791723at2"/>
<accession>A0A558AIZ9</accession>